<dbReference type="EMBL" id="JAHRHJ020000002">
    <property type="protein sequence ID" value="KAH9325444.1"/>
    <property type="molecule type" value="Genomic_DNA"/>
</dbReference>
<comment type="caution">
    <text evidence="1">The sequence shown here is derived from an EMBL/GenBank/DDBJ whole genome shotgun (WGS) entry which is preliminary data.</text>
</comment>
<gene>
    <name evidence="1" type="ORF">KI387_005622</name>
</gene>
<feature type="non-terminal residue" evidence="1">
    <location>
        <position position="1"/>
    </location>
</feature>
<proteinExistence type="predicted"/>
<keyword evidence="2" id="KW-1185">Reference proteome</keyword>
<organism evidence="1 2">
    <name type="scientific">Taxus chinensis</name>
    <name type="common">Chinese yew</name>
    <name type="synonym">Taxus wallichiana var. chinensis</name>
    <dbReference type="NCBI Taxonomy" id="29808"/>
    <lineage>
        <taxon>Eukaryota</taxon>
        <taxon>Viridiplantae</taxon>
        <taxon>Streptophyta</taxon>
        <taxon>Embryophyta</taxon>
        <taxon>Tracheophyta</taxon>
        <taxon>Spermatophyta</taxon>
        <taxon>Pinopsida</taxon>
        <taxon>Pinidae</taxon>
        <taxon>Conifers II</taxon>
        <taxon>Cupressales</taxon>
        <taxon>Taxaceae</taxon>
        <taxon>Taxus</taxon>
    </lineage>
</organism>
<name>A0AA38LIG0_TAXCH</name>
<accession>A0AA38LIG0</accession>
<evidence type="ECO:0000313" key="1">
    <source>
        <dbReference type="EMBL" id="KAH9325444.1"/>
    </source>
</evidence>
<dbReference type="Proteomes" id="UP000824469">
    <property type="component" value="Unassembled WGS sequence"/>
</dbReference>
<dbReference type="AlphaFoldDB" id="A0AA38LIG0"/>
<evidence type="ECO:0000313" key="2">
    <source>
        <dbReference type="Proteomes" id="UP000824469"/>
    </source>
</evidence>
<reference evidence="1 2" key="1">
    <citation type="journal article" date="2021" name="Nat. Plants">
        <title>The Taxus genome provides insights into paclitaxel biosynthesis.</title>
        <authorList>
            <person name="Xiong X."/>
            <person name="Gou J."/>
            <person name="Liao Q."/>
            <person name="Li Y."/>
            <person name="Zhou Q."/>
            <person name="Bi G."/>
            <person name="Li C."/>
            <person name="Du R."/>
            <person name="Wang X."/>
            <person name="Sun T."/>
            <person name="Guo L."/>
            <person name="Liang H."/>
            <person name="Lu P."/>
            <person name="Wu Y."/>
            <person name="Zhang Z."/>
            <person name="Ro D.K."/>
            <person name="Shang Y."/>
            <person name="Huang S."/>
            <person name="Yan J."/>
        </authorList>
    </citation>
    <scope>NUCLEOTIDE SEQUENCE [LARGE SCALE GENOMIC DNA]</scope>
    <source>
        <strain evidence="1">Ta-2019</strain>
    </source>
</reference>
<sequence>KPLALDSAEEVAVHIEKEEKLKVIGIISKYNKFLFDVKITTHTVEATYDNYTDRDKEVSILVTTHEVELKEFQEKNKGHRVEWERILAEVEKKSEAIETL</sequence>
<protein>
    <submittedName>
        <fullName evidence="1">Uncharacterized protein</fullName>
    </submittedName>
</protein>